<dbReference type="EMBL" id="BLVP01000036">
    <property type="protein sequence ID" value="GFM38298.1"/>
    <property type="molecule type" value="Genomic_DNA"/>
</dbReference>
<sequence>MSIKQKYRKVSTHIWNDQKFRALSERAKLSFLFIITHPHMTPLGAIRANLPGLAFELGMDTQAFTEAFAEVLAQGMAKHDEKGLLIWFPNFLRHNPPESPNVVKSWVGGYHDLPECDLKNTLIKHAACTVDGLSQGFREAFFEAFGQVCPQPSPNQEQEQEQEQKGKREEGTPPPDGEGPAPAPSVSESGESDAGDDVDAGSPDPSPKVPPCPYGKIASIYNAKLPQLAQVRDMTDTRRRVLQLAWRARAERQSLAWWEGYFDAVAQLPFLLGENDRGWRADFDWLLKTKSMLGVFEGKYENTKPAAGQKAPAGRAGNSVTEHNQGVAERLMQQG</sequence>
<gene>
    <name evidence="2" type="ORF">DSM19430T_29820</name>
</gene>
<dbReference type="Proteomes" id="UP000503820">
    <property type="component" value="Unassembled WGS sequence"/>
</dbReference>
<dbReference type="AlphaFoldDB" id="A0A7J0BX73"/>
<evidence type="ECO:0000313" key="3">
    <source>
        <dbReference type="Proteomes" id="UP000503820"/>
    </source>
</evidence>
<accession>A0A7J0BX73</accession>
<feature type="compositionally biased region" description="Pro residues" evidence="1">
    <location>
        <begin position="204"/>
        <end position="213"/>
    </location>
</feature>
<feature type="compositionally biased region" description="Acidic residues" evidence="1">
    <location>
        <begin position="190"/>
        <end position="199"/>
    </location>
</feature>
<comment type="caution">
    <text evidence="2">The sequence shown here is derived from an EMBL/GenBank/DDBJ whole genome shotgun (WGS) entry which is preliminary data.</text>
</comment>
<keyword evidence="3" id="KW-1185">Reference proteome</keyword>
<feature type="compositionally biased region" description="Basic and acidic residues" evidence="1">
    <location>
        <begin position="162"/>
        <end position="171"/>
    </location>
</feature>
<protein>
    <submittedName>
        <fullName evidence="2">Uncharacterized protein</fullName>
    </submittedName>
</protein>
<proteinExistence type="predicted"/>
<name>A0A7J0BX73_9BACT</name>
<dbReference type="RefSeq" id="WP_174410915.1">
    <property type="nucleotide sequence ID" value="NZ_BLVP01000036.1"/>
</dbReference>
<evidence type="ECO:0000313" key="2">
    <source>
        <dbReference type="EMBL" id="GFM38298.1"/>
    </source>
</evidence>
<feature type="region of interest" description="Disordered" evidence="1">
    <location>
        <begin position="148"/>
        <end position="213"/>
    </location>
</feature>
<feature type="region of interest" description="Disordered" evidence="1">
    <location>
        <begin position="304"/>
        <end position="335"/>
    </location>
</feature>
<reference evidence="2 3" key="1">
    <citation type="submission" date="2020-05" db="EMBL/GenBank/DDBJ databases">
        <title>Draft genome sequence of Desulfovibrio psychrotolerans JS1T.</title>
        <authorList>
            <person name="Ueno A."/>
            <person name="Tamazawa S."/>
            <person name="Tamamura S."/>
            <person name="Murakami T."/>
            <person name="Kiyama T."/>
            <person name="Inomata H."/>
            <person name="Amano Y."/>
            <person name="Miyakawa K."/>
            <person name="Tamaki H."/>
            <person name="Naganuma T."/>
            <person name="Kaneko K."/>
        </authorList>
    </citation>
    <scope>NUCLEOTIDE SEQUENCE [LARGE SCALE GENOMIC DNA]</scope>
    <source>
        <strain evidence="2 3">JS1</strain>
    </source>
</reference>
<feature type="compositionally biased region" description="Pro residues" evidence="1">
    <location>
        <begin position="172"/>
        <end position="183"/>
    </location>
</feature>
<organism evidence="2 3">
    <name type="scientific">Desulfovibrio psychrotolerans</name>
    <dbReference type="NCBI Taxonomy" id="415242"/>
    <lineage>
        <taxon>Bacteria</taxon>
        <taxon>Pseudomonadati</taxon>
        <taxon>Thermodesulfobacteriota</taxon>
        <taxon>Desulfovibrionia</taxon>
        <taxon>Desulfovibrionales</taxon>
        <taxon>Desulfovibrionaceae</taxon>
        <taxon>Desulfovibrio</taxon>
    </lineage>
</organism>
<evidence type="ECO:0000256" key="1">
    <source>
        <dbReference type="SAM" id="MobiDB-lite"/>
    </source>
</evidence>